<dbReference type="InterPro" id="IPR014729">
    <property type="entry name" value="Rossmann-like_a/b/a_fold"/>
</dbReference>
<dbReference type="CDD" id="cd00293">
    <property type="entry name" value="USP-like"/>
    <property type="match status" value="1"/>
</dbReference>
<dbReference type="InterPro" id="IPR006015">
    <property type="entry name" value="Universal_stress_UspA"/>
</dbReference>
<dbReference type="AlphaFoldDB" id="A0AAU8JJH2"/>
<dbReference type="EMBL" id="CP159837">
    <property type="protein sequence ID" value="XCM39004.1"/>
    <property type="molecule type" value="Genomic_DNA"/>
</dbReference>
<dbReference type="RefSeq" id="WP_054470290.1">
    <property type="nucleotide sequence ID" value="NZ_CP159837.1"/>
</dbReference>
<dbReference type="PRINTS" id="PR01438">
    <property type="entry name" value="UNVRSLSTRESS"/>
</dbReference>
<proteinExistence type="inferred from homology"/>
<evidence type="ECO:0000313" key="3">
    <source>
        <dbReference type="EMBL" id="XCM39004.1"/>
    </source>
</evidence>
<dbReference type="InterPro" id="IPR006016">
    <property type="entry name" value="UspA"/>
</dbReference>
<evidence type="ECO:0000259" key="2">
    <source>
        <dbReference type="Pfam" id="PF00582"/>
    </source>
</evidence>
<sequence>MIQNILVAIDGSDLSEQVIGTLHQIKLSSDTKIILSYVIPNTGADVDVAADRPQADQEDVAYIHMKKLMEPLQAEFSCPSELEIVTGDPAEEIIRLANIYKADLIVIGSRGLTGINRILLGSVSSQVVADAHCSVLVVKPKSNH</sequence>
<organism evidence="3">
    <name type="scientific">Planktothricoides raciborskii GIHE-MW2</name>
    <dbReference type="NCBI Taxonomy" id="2792601"/>
    <lineage>
        <taxon>Bacteria</taxon>
        <taxon>Bacillati</taxon>
        <taxon>Cyanobacteriota</taxon>
        <taxon>Cyanophyceae</taxon>
        <taxon>Oscillatoriophycideae</taxon>
        <taxon>Oscillatoriales</taxon>
        <taxon>Oscillatoriaceae</taxon>
        <taxon>Planktothricoides</taxon>
    </lineage>
</organism>
<comment type="similarity">
    <text evidence="1">Belongs to the universal stress protein A family.</text>
</comment>
<name>A0AAU8JJH2_9CYAN</name>
<dbReference type="Gene3D" id="3.40.50.620">
    <property type="entry name" value="HUPs"/>
    <property type="match status" value="1"/>
</dbReference>
<gene>
    <name evidence="3" type="ORF">ABWT76_001892</name>
</gene>
<protein>
    <submittedName>
        <fullName evidence="3">Universal stress protein</fullName>
    </submittedName>
</protein>
<feature type="domain" description="UspA" evidence="2">
    <location>
        <begin position="1"/>
        <end position="139"/>
    </location>
</feature>
<dbReference type="PANTHER" id="PTHR46268">
    <property type="entry name" value="STRESS RESPONSE PROTEIN NHAX"/>
    <property type="match status" value="1"/>
</dbReference>
<dbReference type="Pfam" id="PF00582">
    <property type="entry name" value="Usp"/>
    <property type="match status" value="1"/>
</dbReference>
<accession>A0AAU8JJH2</accession>
<dbReference type="PANTHER" id="PTHR46268:SF8">
    <property type="entry name" value="UNIVERSAL STRESS PROTEIN SLL1388"/>
    <property type="match status" value="1"/>
</dbReference>
<reference evidence="3" key="1">
    <citation type="submission" date="2024-07" db="EMBL/GenBank/DDBJ databases">
        <authorList>
            <person name="Kim Y.J."/>
            <person name="Jeong J.Y."/>
        </authorList>
    </citation>
    <scope>NUCLEOTIDE SEQUENCE</scope>
    <source>
        <strain evidence="3">GIHE-MW2</strain>
    </source>
</reference>
<evidence type="ECO:0000256" key="1">
    <source>
        <dbReference type="ARBA" id="ARBA00008791"/>
    </source>
</evidence>
<dbReference type="SUPFAM" id="SSF52402">
    <property type="entry name" value="Adenine nucleotide alpha hydrolases-like"/>
    <property type="match status" value="1"/>
</dbReference>